<keyword evidence="2" id="KW-1185">Reference proteome</keyword>
<evidence type="ECO:0000313" key="1">
    <source>
        <dbReference type="EMBL" id="KAK9037037.1"/>
    </source>
</evidence>
<proteinExistence type="predicted"/>
<evidence type="ECO:0000313" key="2">
    <source>
        <dbReference type="Proteomes" id="UP001396334"/>
    </source>
</evidence>
<organism evidence="1 2">
    <name type="scientific">Hibiscus sabdariffa</name>
    <name type="common">roselle</name>
    <dbReference type="NCBI Taxonomy" id="183260"/>
    <lineage>
        <taxon>Eukaryota</taxon>
        <taxon>Viridiplantae</taxon>
        <taxon>Streptophyta</taxon>
        <taxon>Embryophyta</taxon>
        <taxon>Tracheophyta</taxon>
        <taxon>Spermatophyta</taxon>
        <taxon>Magnoliopsida</taxon>
        <taxon>eudicotyledons</taxon>
        <taxon>Gunneridae</taxon>
        <taxon>Pentapetalae</taxon>
        <taxon>rosids</taxon>
        <taxon>malvids</taxon>
        <taxon>Malvales</taxon>
        <taxon>Malvaceae</taxon>
        <taxon>Malvoideae</taxon>
        <taxon>Hibiscus</taxon>
    </lineage>
</organism>
<name>A0ABR2TI43_9ROSI</name>
<dbReference type="InterPro" id="IPR036691">
    <property type="entry name" value="Endo/exonu/phosph_ase_sf"/>
</dbReference>
<gene>
    <name evidence="1" type="ORF">V6N11_021959</name>
</gene>
<dbReference type="Gene3D" id="3.60.10.10">
    <property type="entry name" value="Endonuclease/exonuclease/phosphatase"/>
    <property type="match status" value="1"/>
</dbReference>
<dbReference type="SUPFAM" id="SSF56219">
    <property type="entry name" value="DNase I-like"/>
    <property type="match status" value="1"/>
</dbReference>
<sequence>MRLSESLCIEPRGTVEGLALWWSKEISFKILKTSRNYIDTLISCNGEDDWFCIFLYGPSYQEEKMAFWDNLSALRNGGNAKLCLIGDSNMVAKSEEKLGGNPFDPSYSQGYFKFPEESELMEMDIKWGGWSFTSSNQRCYDDAILEMLDQILYK</sequence>
<protein>
    <submittedName>
        <fullName evidence="1">Uncharacterized protein</fullName>
    </submittedName>
</protein>
<dbReference type="EMBL" id="JBBPBN010000005">
    <property type="protein sequence ID" value="KAK9037037.1"/>
    <property type="molecule type" value="Genomic_DNA"/>
</dbReference>
<accession>A0ABR2TI43</accession>
<comment type="caution">
    <text evidence="1">The sequence shown here is derived from an EMBL/GenBank/DDBJ whole genome shotgun (WGS) entry which is preliminary data.</text>
</comment>
<reference evidence="1 2" key="1">
    <citation type="journal article" date="2024" name="G3 (Bethesda)">
        <title>Genome assembly of Hibiscus sabdariffa L. provides insights into metabolisms of medicinal natural products.</title>
        <authorList>
            <person name="Kim T."/>
        </authorList>
    </citation>
    <scope>NUCLEOTIDE SEQUENCE [LARGE SCALE GENOMIC DNA]</scope>
    <source>
        <strain evidence="1">TK-2024</strain>
        <tissue evidence="1">Old leaves</tissue>
    </source>
</reference>
<dbReference type="Proteomes" id="UP001396334">
    <property type="component" value="Unassembled WGS sequence"/>
</dbReference>